<sequence length="574" mass="60801">MRAEDENDSLSGEKEDDVQKSTCAAPGQQPQLLNNPKNELQLRKLQVQRKAAKPALGAFPLRQTKIPQVVGPLMPKTLGNETKGDAKAPGQVRSEVKNPERRGRKKVMSSGNGKAAAEAKTGKESKMNNLKKDQKGEALEGKKIKAERQNKLLKQEGKNKKSEAKKKEGGLLKEKHGTKVGTKNEKIAEKGQGKKIGKESGKKEVNENEMGKKNDGKKKVKKGGKGEETVGIGKGSPLSKKKGMNDATMKITKREKREAKMKGKAEKTVENDTKKPKDKSESGKSTSEDRGNKEQPKKGGEDSGVQAKFSMKGLGKSAPPSAGEKNGKKSEPNKPESEPAKSPSSAAISKNAAGMPVPGGRLAMRKPAGPGARVQKPNNPSRTPGKGMKSLPRGMQARATNTRPAAPPGAQGSIKNMKKIPGLPGHLKGAKMPMTKGMQAKSAGLAAPPGALGNNKKMLTMRDYRRGGLKPMSKEMQGLPSLGRGKMGPMLSGNQAAPTKPDSLSGAPGKLMNAPAGLNSKLRNAKPALNGRGAKMPGPLAALLQRLWFGVDYFIIAVLPSTFGSGITFESSTS</sequence>
<gene>
    <name evidence="2" type="ORF">SBAD_LOCUS10468</name>
</gene>
<feature type="compositionally biased region" description="Polar residues" evidence="1">
    <location>
        <begin position="28"/>
        <end position="38"/>
    </location>
</feature>
<feature type="compositionally biased region" description="Basic and acidic residues" evidence="1">
    <location>
        <begin position="255"/>
        <end position="301"/>
    </location>
</feature>
<feature type="region of interest" description="Disordered" evidence="1">
    <location>
        <begin position="1"/>
        <end position="38"/>
    </location>
</feature>
<proteinExistence type="predicted"/>
<name>A0A183J3L9_9BILA</name>
<evidence type="ECO:0000313" key="3">
    <source>
        <dbReference type="Proteomes" id="UP000270296"/>
    </source>
</evidence>
<evidence type="ECO:0000313" key="2">
    <source>
        <dbReference type="EMBL" id="VDP32073.1"/>
    </source>
</evidence>
<dbReference type="Proteomes" id="UP000270296">
    <property type="component" value="Unassembled WGS sequence"/>
</dbReference>
<reference evidence="4" key="1">
    <citation type="submission" date="2016-06" db="UniProtKB">
        <authorList>
            <consortium name="WormBaseParasite"/>
        </authorList>
    </citation>
    <scope>IDENTIFICATION</scope>
</reference>
<protein>
    <submittedName>
        <fullName evidence="4">WH2 domain-containing protein</fullName>
    </submittedName>
</protein>
<keyword evidence="3" id="KW-1185">Reference proteome</keyword>
<organism evidence="4">
    <name type="scientific">Soboliphyme baturini</name>
    <dbReference type="NCBI Taxonomy" id="241478"/>
    <lineage>
        <taxon>Eukaryota</taxon>
        <taxon>Metazoa</taxon>
        <taxon>Ecdysozoa</taxon>
        <taxon>Nematoda</taxon>
        <taxon>Enoplea</taxon>
        <taxon>Dorylaimia</taxon>
        <taxon>Dioctophymatida</taxon>
        <taxon>Dioctophymatoidea</taxon>
        <taxon>Soboliphymatidae</taxon>
        <taxon>Soboliphyme</taxon>
    </lineage>
</organism>
<feature type="compositionally biased region" description="Low complexity" evidence="1">
    <location>
        <begin position="397"/>
        <end position="410"/>
    </location>
</feature>
<evidence type="ECO:0000256" key="1">
    <source>
        <dbReference type="SAM" id="MobiDB-lite"/>
    </source>
</evidence>
<dbReference type="WBParaSite" id="SBAD_0001083301-mRNA-1">
    <property type="protein sequence ID" value="SBAD_0001083301-mRNA-1"/>
    <property type="gene ID" value="SBAD_0001083301"/>
</dbReference>
<reference evidence="2 3" key="2">
    <citation type="submission" date="2018-11" db="EMBL/GenBank/DDBJ databases">
        <authorList>
            <consortium name="Pathogen Informatics"/>
        </authorList>
    </citation>
    <scope>NUCLEOTIDE SEQUENCE [LARGE SCALE GENOMIC DNA]</scope>
</reference>
<dbReference type="EMBL" id="UZAM01014118">
    <property type="protein sequence ID" value="VDP32073.1"/>
    <property type="molecule type" value="Genomic_DNA"/>
</dbReference>
<dbReference type="AlphaFoldDB" id="A0A183J3L9"/>
<feature type="compositionally biased region" description="Low complexity" evidence="1">
    <location>
        <begin position="340"/>
        <end position="353"/>
    </location>
</feature>
<feature type="region of interest" description="Disordered" evidence="1">
    <location>
        <begin position="51"/>
        <end position="419"/>
    </location>
</feature>
<feature type="compositionally biased region" description="Basic and acidic residues" evidence="1">
    <location>
        <begin position="120"/>
        <end position="214"/>
    </location>
</feature>
<accession>A0A183J3L9</accession>
<evidence type="ECO:0000313" key="4">
    <source>
        <dbReference type="WBParaSite" id="SBAD_0001083301-mRNA-1"/>
    </source>
</evidence>
<feature type="compositionally biased region" description="Basic and acidic residues" evidence="1">
    <location>
        <begin position="325"/>
        <end position="339"/>
    </location>
</feature>